<dbReference type="PANTHER" id="PTHR22916:SF51">
    <property type="entry name" value="GLYCOSYLTRANSFERASE EPSH-RELATED"/>
    <property type="match status" value="1"/>
</dbReference>
<evidence type="ECO:0000313" key="5">
    <source>
        <dbReference type="Proteomes" id="UP000004067"/>
    </source>
</evidence>
<dbReference type="SUPFAM" id="SSF51735">
    <property type="entry name" value="NAD(P)-binding Rossmann-fold domains"/>
    <property type="match status" value="1"/>
</dbReference>
<evidence type="ECO:0000313" key="4">
    <source>
        <dbReference type="EMBL" id="EGK56951.1"/>
    </source>
</evidence>
<dbReference type="SUPFAM" id="SSF53448">
    <property type="entry name" value="Nucleotide-diphospho-sugar transferases"/>
    <property type="match status" value="1"/>
</dbReference>
<dbReference type="InterPro" id="IPR001173">
    <property type="entry name" value="Glyco_trans_2-like"/>
</dbReference>
<dbReference type="InterPro" id="IPR029044">
    <property type="entry name" value="Nucleotide-diphossugar_trans"/>
</dbReference>
<dbReference type="HOGENOM" id="CLU_025996_25_4_9"/>
<dbReference type="EMBL" id="AFHQ01000060">
    <property type="protein sequence ID" value="EGK56951.1"/>
    <property type="molecule type" value="Genomic_DNA"/>
</dbReference>
<reference evidence="4 5" key="1">
    <citation type="submission" date="2011-04" db="EMBL/GenBank/DDBJ databases">
        <authorList>
            <person name="Muzny D."/>
            <person name="Qin X."/>
            <person name="Deng J."/>
            <person name="Jiang H."/>
            <person name="Liu Y."/>
            <person name="Qu J."/>
            <person name="Song X.-Z."/>
            <person name="Zhang L."/>
            <person name="Thornton R."/>
            <person name="Coyle M."/>
            <person name="Francisco L."/>
            <person name="Jackson L."/>
            <person name="Javaid M."/>
            <person name="Korchina V."/>
            <person name="Kovar C."/>
            <person name="Mata R."/>
            <person name="Mathew T."/>
            <person name="Ngo R."/>
            <person name="Nguyen L."/>
            <person name="Nguyen N."/>
            <person name="Okwuonu G."/>
            <person name="Ongeri F."/>
            <person name="Pham C."/>
            <person name="Simmons D."/>
            <person name="Wilczek-Boney K."/>
            <person name="Hale W."/>
            <person name="Jakkamsetti A."/>
            <person name="Pham P."/>
            <person name="Ruth R."/>
            <person name="San Lucas F."/>
            <person name="Warren J."/>
            <person name="Zhang J."/>
            <person name="Zhao Z."/>
            <person name="Zhou C."/>
            <person name="Zhu D."/>
            <person name="Lee S."/>
            <person name="Bess C."/>
            <person name="Blankenburg K."/>
            <person name="Forbes L."/>
            <person name="Fu Q."/>
            <person name="Gubbala S."/>
            <person name="Hirani K."/>
            <person name="Jayaseelan J.C."/>
            <person name="Lara F."/>
            <person name="Munidasa M."/>
            <person name="Palculict T."/>
            <person name="Patil S."/>
            <person name="Pu L.-L."/>
            <person name="Saada N."/>
            <person name="Tang L."/>
            <person name="Weissenberger G."/>
            <person name="Zhu Y."/>
            <person name="Hemphill L."/>
            <person name="Shang Y."/>
            <person name="Youmans B."/>
            <person name="Ayvaz T."/>
            <person name="Ross M."/>
            <person name="Santibanez J."/>
            <person name="Aqrawi P."/>
            <person name="Gross S."/>
            <person name="Joshi V."/>
            <person name="Fowler G."/>
            <person name="Nazareth L."/>
            <person name="Reid J."/>
            <person name="Worley K."/>
            <person name="Petrosino J."/>
            <person name="Highlander S."/>
            <person name="Gibbs R."/>
        </authorList>
    </citation>
    <scope>NUCLEOTIDE SEQUENCE [LARGE SCALE GENOMIC DNA]</scope>
    <source>
        <strain evidence="4 5">DSM 2778</strain>
    </source>
</reference>
<keyword evidence="1 4" id="KW-0328">Glycosyltransferase</keyword>
<dbReference type="AlphaFoldDB" id="F5RQB7"/>
<dbReference type="InterPro" id="IPR036291">
    <property type="entry name" value="NAD(P)-bd_dom_sf"/>
</dbReference>
<evidence type="ECO:0000256" key="2">
    <source>
        <dbReference type="ARBA" id="ARBA00022679"/>
    </source>
</evidence>
<keyword evidence="5" id="KW-1185">Reference proteome</keyword>
<dbReference type="EC" id="2.4.1.-" evidence="4"/>
<dbReference type="CDD" id="cd00761">
    <property type="entry name" value="Glyco_tranf_GTA_type"/>
    <property type="match status" value="1"/>
</dbReference>
<feature type="domain" description="Glycosyltransferase 2-like" evidence="3">
    <location>
        <begin position="4"/>
        <end position="125"/>
    </location>
</feature>
<dbReference type="PANTHER" id="PTHR22916">
    <property type="entry name" value="GLYCOSYLTRANSFERASE"/>
    <property type="match status" value="1"/>
</dbReference>
<name>F5RQB7_9FIRM</name>
<gene>
    <name evidence="4" type="ORF">HMPREF9081_2453</name>
</gene>
<dbReference type="STRING" id="888060.HMPREF9081_2453"/>
<comment type="caution">
    <text evidence="4">The sequence shown here is derived from an EMBL/GenBank/DDBJ whole genome shotgun (WGS) entry which is preliminary data.</text>
</comment>
<keyword evidence="2 4" id="KW-0808">Transferase</keyword>
<evidence type="ECO:0000259" key="3">
    <source>
        <dbReference type="Pfam" id="PF00535"/>
    </source>
</evidence>
<sequence>MLVSIIIPVYNVEQYIEKCLDSVLGQTYRELDVICINDGSTDNSLAVLLRYEAQDSRVRIIDKENGGVVSAREAGLRIAKGEYTTFVDADDWIEADAIMEMVAANRVYQADVVACGFWKEQGDASNAIFNGVEAGYYAPAYLQEHPEDWFFSYTTFREPIIGSLCTKLIRTKLIQAVHRKLPLSMVYGEDVVAVLLVCASCNGLLSIPGAWYHYIHRDGSAARQQRGFPKGMYRSIYQLLETVVDGSVERKKCLDAYMKMLLLEQEYEAFSSYGILFPFSKVSKGCRVFLYGAGLFGRMVHRAIMRHADLSLAGWTDRAWQSEALQQLTLNPLSDLYKAEFDVLVLALLNESLCREIAFDMIQKGIPEEKICFVENKIMQEVPLPAWVTST</sequence>
<dbReference type="eggNOG" id="COG1216">
    <property type="taxonomic scope" value="Bacteria"/>
</dbReference>
<evidence type="ECO:0000256" key="1">
    <source>
        <dbReference type="ARBA" id="ARBA00022676"/>
    </source>
</evidence>
<dbReference type="Gene3D" id="3.90.550.10">
    <property type="entry name" value="Spore Coat Polysaccharide Biosynthesis Protein SpsA, Chain A"/>
    <property type="match status" value="1"/>
</dbReference>
<dbReference type="Proteomes" id="UP000004067">
    <property type="component" value="Unassembled WGS sequence"/>
</dbReference>
<dbReference type="GO" id="GO:0016757">
    <property type="term" value="F:glycosyltransferase activity"/>
    <property type="evidence" value="ECO:0007669"/>
    <property type="project" value="UniProtKB-KW"/>
</dbReference>
<dbReference type="Pfam" id="PF00535">
    <property type="entry name" value="Glycos_transf_2"/>
    <property type="match status" value="1"/>
</dbReference>
<accession>F5RQB7</accession>
<organism evidence="4 5">
    <name type="scientific">Centipeda periodontii DSM 2778</name>
    <dbReference type="NCBI Taxonomy" id="888060"/>
    <lineage>
        <taxon>Bacteria</taxon>
        <taxon>Bacillati</taxon>
        <taxon>Bacillota</taxon>
        <taxon>Negativicutes</taxon>
        <taxon>Selenomonadales</taxon>
        <taxon>Selenomonadaceae</taxon>
        <taxon>Centipeda</taxon>
    </lineage>
</organism>
<dbReference type="RefSeq" id="WP_006307631.1">
    <property type="nucleotide sequence ID" value="NZ_GL892076.1"/>
</dbReference>
<proteinExistence type="predicted"/>
<protein>
    <submittedName>
        <fullName evidence="4">Group 2 glycosyl transferase</fullName>
        <ecNumber evidence="4">2.4.1.-</ecNumber>
    </submittedName>
</protein>